<dbReference type="InterPro" id="IPR001347">
    <property type="entry name" value="SIS_dom"/>
</dbReference>
<dbReference type="InterPro" id="IPR005488">
    <property type="entry name" value="Etherase_MurQ"/>
</dbReference>
<accession>A0ABM6RV95</accession>
<proteinExistence type="inferred from homology"/>
<comment type="catalytic activity">
    <reaction evidence="3">
        <text>N-acetyl-D-muramate 6-phosphate + H2O = N-acetyl-D-glucosamine 6-phosphate + (R)-lactate</text>
        <dbReference type="Rhea" id="RHEA:26410"/>
        <dbReference type="ChEBI" id="CHEBI:15377"/>
        <dbReference type="ChEBI" id="CHEBI:16004"/>
        <dbReference type="ChEBI" id="CHEBI:57513"/>
        <dbReference type="ChEBI" id="CHEBI:58722"/>
        <dbReference type="EC" id="4.2.1.126"/>
    </reaction>
</comment>
<evidence type="ECO:0000259" key="4">
    <source>
        <dbReference type="PROSITE" id="PS51464"/>
    </source>
</evidence>
<reference evidence="5 6" key="1">
    <citation type="journal article" date="2019" name="Sci. Rep.">
        <title>Sulfobacillus thermotolerans: new insights into resistance and metabolic capacities of acidophilic chemolithotrophs.</title>
        <authorList>
            <person name="Panyushkina A.E."/>
            <person name="Babenko V.V."/>
            <person name="Nikitina A.S."/>
            <person name="Selezneva O.V."/>
            <person name="Tsaplina I.A."/>
            <person name="Letarova M.A."/>
            <person name="Kostryukova E.S."/>
            <person name="Letarov A.V."/>
        </authorList>
    </citation>
    <scope>NUCLEOTIDE SEQUENCE [LARGE SCALE GENOMIC DNA]</scope>
    <source>
        <strain evidence="5 6">Kr1</strain>
    </source>
</reference>
<dbReference type="InterPro" id="IPR040190">
    <property type="entry name" value="MURQ/GCKR"/>
</dbReference>
<keyword evidence="1 3" id="KW-0456">Lyase</keyword>
<comment type="function">
    <text evidence="3">Specifically catalyzes the cleavage of the D-lactyl ether substituent of MurNAc 6-phosphate, producing GlcNAc 6-phosphate and D-lactate.</text>
</comment>
<evidence type="ECO:0000256" key="2">
    <source>
        <dbReference type="ARBA" id="ARBA00023277"/>
    </source>
</evidence>
<protein>
    <recommendedName>
        <fullName evidence="3">N-acetylmuramic acid 6-phosphate etherase</fullName>
        <shortName evidence="3">MurNAc-6-P etherase</shortName>
        <ecNumber evidence="3">4.2.1.126</ecNumber>
    </recommendedName>
    <alternativeName>
        <fullName evidence="3">N-acetylmuramic acid 6-phosphate hydrolase</fullName>
    </alternativeName>
    <alternativeName>
        <fullName evidence="3">N-acetylmuramic acid 6-phosphate lyase</fullName>
    </alternativeName>
</protein>
<dbReference type="PROSITE" id="PS01272">
    <property type="entry name" value="GCKR"/>
    <property type="match status" value="1"/>
</dbReference>
<organism evidence="5 6">
    <name type="scientific">Sulfobacillus thermotolerans</name>
    <dbReference type="NCBI Taxonomy" id="338644"/>
    <lineage>
        <taxon>Bacteria</taxon>
        <taxon>Bacillati</taxon>
        <taxon>Bacillota</taxon>
        <taxon>Clostridia</taxon>
        <taxon>Eubacteriales</taxon>
        <taxon>Clostridiales Family XVII. Incertae Sedis</taxon>
        <taxon>Sulfobacillus</taxon>
    </lineage>
</organism>
<dbReference type="NCBIfam" id="TIGR00274">
    <property type="entry name" value="N-acetylmuramic acid 6-phosphate etherase"/>
    <property type="match status" value="1"/>
</dbReference>
<feature type="active site" description="Proton donor" evidence="3">
    <location>
        <position position="83"/>
    </location>
</feature>
<dbReference type="Gene3D" id="3.40.50.10490">
    <property type="entry name" value="Glucose-6-phosphate isomerase like protein, domain 1"/>
    <property type="match status" value="1"/>
</dbReference>
<dbReference type="Gene3D" id="1.10.8.1080">
    <property type="match status" value="1"/>
</dbReference>
<keyword evidence="2 3" id="KW-0119">Carbohydrate metabolism</keyword>
<dbReference type="NCBIfam" id="NF009222">
    <property type="entry name" value="PRK12570.1"/>
    <property type="match status" value="1"/>
</dbReference>
<dbReference type="InterPro" id="IPR046348">
    <property type="entry name" value="SIS_dom_sf"/>
</dbReference>
<dbReference type="Pfam" id="PF20741">
    <property type="entry name" value="GKRP-like_C"/>
    <property type="match status" value="1"/>
</dbReference>
<comment type="miscellaneous">
    <text evidence="3">A lyase-type mechanism (elimination/hydration) is suggested for the cleavage of the lactyl ether bond of MurNAc 6-phosphate, with the formation of an alpha,beta-unsaturated aldehyde intermediate with (E)-stereochemistry, followed by the syn addition of water to give product.</text>
</comment>
<dbReference type="Proteomes" id="UP000325292">
    <property type="component" value="Chromosome"/>
</dbReference>
<name>A0ABM6RV95_9FIRM</name>
<feature type="active site" evidence="3">
    <location>
        <position position="114"/>
    </location>
</feature>
<sequence>MNMQNLSTEISSPDVHILDSLSSLDLLMLLNQQDQTVAIQVSKILPSVACAVEKISQNMAAGGRLIYVGAGTSGRLGVLDAAECPPTFGVDYQTVIAVIAGGDKAIRQAVEKAEDDMDQGARELELLGIGPLDSVIGISASGRTPYVLGALQYAAFQKALTVSVSNNVNSEIGRASTVVIEVETGPEVLAGSTRLKAGTAQKMVLNMISTAVMVRLGKTYKNFMIDMRPTNEKLIERAKHMIAAVCQCSQEHASDVFEKAHSNVKVAIVMEKRGCDYETALDLLGKSKGNIDEALILE</sequence>
<dbReference type="NCBIfam" id="NF003915">
    <property type="entry name" value="PRK05441.1"/>
    <property type="match status" value="1"/>
</dbReference>
<evidence type="ECO:0000313" key="5">
    <source>
        <dbReference type="EMBL" id="AUW95363.1"/>
    </source>
</evidence>
<dbReference type="EC" id="4.2.1.126" evidence="3"/>
<dbReference type="CDD" id="cd05007">
    <property type="entry name" value="SIS_Etherase"/>
    <property type="match status" value="1"/>
</dbReference>
<dbReference type="EMBL" id="CP019454">
    <property type="protein sequence ID" value="AUW95363.1"/>
    <property type="molecule type" value="Genomic_DNA"/>
</dbReference>
<dbReference type="SUPFAM" id="SSF53697">
    <property type="entry name" value="SIS domain"/>
    <property type="match status" value="1"/>
</dbReference>
<evidence type="ECO:0000256" key="1">
    <source>
        <dbReference type="ARBA" id="ARBA00023239"/>
    </source>
</evidence>
<dbReference type="PANTHER" id="PTHR10088:SF4">
    <property type="entry name" value="GLUCOKINASE REGULATORY PROTEIN"/>
    <property type="match status" value="1"/>
</dbReference>
<feature type="domain" description="SIS" evidence="4">
    <location>
        <begin position="55"/>
        <end position="218"/>
    </location>
</feature>
<comment type="subunit">
    <text evidence="3">Homodimer.</text>
</comment>
<dbReference type="Pfam" id="PF22645">
    <property type="entry name" value="GKRP_SIS_N"/>
    <property type="match status" value="1"/>
</dbReference>
<comment type="pathway">
    <text evidence="3">Amino-sugar metabolism; N-acetylmuramate degradation.</text>
</comment>
<comment type="similarity">
    <text evidence="3">Belongs to the GCKR-like family. MurNAc-6-P etherase subfamily.</text>
</comment>
<gene>
    <name evidence="3" type="primary">murQ</name>
    <name evidence="5" type="ORF">BXT84_03100</name>
</gene>
<dbReference type="HAMAP" id="MF_00068">
    <property type="entry name" value="MurQ"/>
    <property type="match status" value="1"/>
</dbReference>
<dbReference type="PANTHER" id="PTHR10088">
    <property type="entry name" value="GLUCOKINASE REGULATORY PROTEIN"/>
    <property type="match status" value="1"/>
</dbReference>
<evidence type="ECO:0000313" key="6">
    <source>
        <dbReference type="Proteomes" id="UP000325292"/>
    </source>
</evidence>
<evidence type="ECO:0000256" key="3">
    <source>
        <dbReference type="HAMAP-Rule" id="MF_00068"/>
    </source>
</evidence>
<keyword evidence="6" id="KW-1185">Reference proteome</keyword>
<dbReference type="PROSITE" id="PS51464">
    <property type="entry name" value="SIS"/>
    <property type="match status" value="1"/>
</dbReference>
<dbReference type="InterPro" id="IPR005486">
    <property type="entry name" value="Glucokinase_regulatory_CS"/>
</dbReference>